<sequence length="217" mass="23876">MEIGLDLLPVAVGDREVLDETVVITLELFLDGERVLDRSALPLLELVPLVAEEEFLDRFVELGVEVLLVVAGDGVLDIERTVELLLELTVDDVFGDGTSVKVLLALLSSVDFDVDDHWDVLSKLAVDKLVSDPSPGGWSCQSRLRRCARVVELPLLSAAVVETFVEVQAVVMFESPVPRVRAPPSSVLDGTTCCRRFVSDRPSDNCGYFPNIRNFRP</sequence>
<dbReference type="AlphaFoldDB" id="A0A6G1JAX5"/>
<protein>
    <submittedName>
        <fullName evidence="1">Uncharacterized protein</fullName>
    </submittedName>
</protein>
<proteinExistence type="predicted"/>
<reference evidence="1" key="1">
    <citation type="journal article" date="2020" name="Stud. Mycol.">
        <title>101 Dothideomycetes genomes: a test case for predicting lifestyles and emergence of pathogens.</title>
        <authorList>
            <person name="Haridas S."/>
            <person name="Albert R."/>
            <person name="Binder M."/>
            <person name="Bloem J."/>
            <person name="Labutti K."/>
            <person name="Salamov A."/>
            <person name="Andreopoulos B."/>
            <person name="Baker S."/>
            <person name="Barry K."/>
            <person name="Bills G."/>
            <person name="Bluhm B."/>
            <person name="Cannon C."/>
            <person name="Castanera R."/>
            <person name="Culley D."/>
            <person name="Daum C."/>
            <person name="Ezra D."/>
            <person name="Gonzalez J."/>
            <person name="Henrissat B."/>
            <person name="Kuo A."/>
            <person name="Liang C."/>
            <person name="Lipzen A."/>
            <person name="Lutzoni F."/>
            <person name="Magnuson J."/>
            <person name="Mondo S."/>
            <person name="Nolan M."/>
            <person name="Ohm R."/>
            <person name="Pangilinan J."/>
            <person name="Park H.-J."/>
            <person name="Ramirez L."/>
            <person name="Alfaro M."/>
            <person name="Sun H."/>
            <person name="Tritt A."/>
            <person name="Yoshinaga Y."/>
            <person name="Zwiers L.-H."/>
            <person name="Turgeon B."/>
            <person name="Goodwin S."/>
            <person name="Spatafora J."/>
            <person name="Crous P."/>
            <person name="Grigoriev I."/>
        </authorList>
    </citation>
    <scope>NUCLEOTIDE SEQUENCE</scope>
    <source>
        <strain evidence="1">CBS 122367</strain>
    </source>
</reference>
<evidence type="ECO:0000313" key="1">
    <source>
        <dbReference type="EMBL" id="KAF2687315.1"/>
    </source>
</evidence>
<name>A0A6G1JAX5_9PLEO</name>
<evidence type="ECO:0000313" key="2">
    <source>
        <dbReference type="Proteomes" id="UP000799291"/>
    </source>
</evidence>
<gene>
    <name evidence="1" type="ORF">K458DRAFT_401868</name>
</gene>
<dbReference type="EMBL" id="MU005575">
    <property type="protein sequence ID" value="KAF2687315.1"/>
    <property type="molecule type" value="Genomic_DNA"/>
</dbReference>
<accession>A0A6G1JAX5</accession>
<keyword evidence="2" id="KW-1185">Reference proteome</keyword>
<organism evidence="1 2">
    <name type="scientific">Lentithecium fluviatile CBS 122367</name>
    <dbReference type="NCBI Taxonomy" id="1168545"/>
    <lineage>
        <taxon>Eukaryota</taxon>
        <taxon>Fungi</taxon>
        <taxon>Dikarya</taxon>
        <taxon>Ascomycota</taxon>
        <taxon>Pezizomycotina</taxon>
        <taxon>Dothideomycetes</taxon>
        <taxon>Pleosporomycetidae</taxon>
        <taxon>Pleosporales</taxon>
        <taxon>Massarineae</taxon>
        <taxon>Lentitheciaceae</taxon>
        <taxon>Lentithecium</taxon>
    </lineage>
</organism>
<dbReference type="Proteomes" id="UP000799291">
    <property type="component" value="Unassembled WGS sequence"/>
</dbReference>